<evidence type="ECO:0000313" key="1">
    <source>
        <dbReference type="EMBL" id="KAL3953699.1"/>
    </source>
</evidence>
<organism evidence="1 2">
    <name type="scientific">Purpureocillium lilacinum</name>
    <name type="common">Paecilomyces lilacinus</name>
    <dbReference type="NCBI Taxonomy" id="33203"/>
    <lineage>
        <taxon>Eukaryota</taxon>
        <taxon>Fungi</taxon>
        <taxon>Dikarya</taxon>
        <taxon>Ascomycota</taxon>
        <taxon>Pezizomycotina</taxon>
        <taxon>Sordariomycetes</taxon>
        <taxon>Hypocreomycetidae</taxon>
        <taxon>Hypocreales</taxon>
        <taxon>Ophiocordycipitaceae</taxon>
        <taxon>Purpureocillium</taxon>
    </lineage>
</organism>
<reference evidence="1" key="1">
    <citation type="submission" date="2024-12" db="EMBL/GenBank/DDBJ databases">
        <title>Comparative genomics and development of molecular markers within Purpureocillium lilacinum and among Purpureocillium species.</title>
        <authorList>
            <person name="Yeh Z.-Y."/>
            <person name="Ni N.-T."/>
            <person name="Lo P.-H."/>
            <person name="Mushyakhwo K."/>
            <person name="Lin C.-F."/>
            <person name="Nai Y.-S."/>
        </authorList>
    </citation>
    <scope>NUCLEOTIDE SEQUENCE</scope>
    <source>
        <strain evidence="1">NCHU-NPUST-175</strain>
    </source>
</reference>
<keyword evidence="2" id="KW-1185">Reference proteome</keyword>
<name>A0ACC4DDN7_PURLI</name>
<sequence>MNARPRALCTIPSGLRTLSLALPSSRPSHTTISPSSRVVLPGASHFLRSNGPARSISNYRAARRPAASPPGPLVPPPRNISTVRQEEAASCRGQTSTQTIQAATGWGRVSPRDLLSRGSLMSGTPGPSPDGV</sequence>
<protein>
    <submittedName>
        <fullName evidence="1">Uncharacterized protein</fullName>
    </submittedName>
</protein>
<dbReference type="EMBL" id="JBGNUJ010000011">
    <property type="protein sequence ID" value="KAL3953699.1"/>
    <property type="molecule type" value="Genomic_DNA"/>
</dbReference>
<proteinExistence type="predicted"/>
<evidence type="ECO:0000313" key="2">
    <source>
        <dbReference type="Proteomes" id="UP001638806"/>
    </source>
</evidence>
<gene>
    <name evidence="1" type="ORF">ACCO45_011655</name>
</gene>
<accession>A0ACC4DDN7</accession>
<dbReference type="Proteomes" id="UP001638806">
    <property type="component" value="Unassembled WGS sequence"/>
</dbReference>
<comment type="caution">
    <text evidence="1">The sequence shown here is derived from an EMBL/GenBank/DDBJ whole genome shotgun (WGS) entry which is preliminary data.</text>
</comment>